<dbReference type="RefSeq" id="WP_042127832.1">
    <property type="nucleotide sequence ID" value="NZ_FZOL01000015.1"/>
</dbReference>
<proteinExistence type="predicted"/>
<dbReference type="OrthoDB" id="9156624at2"/>
<evidence type="ECO:0000313" key="2">
    <source>
        <dbReference type="EMBL" id="SNS81842.1"/>
    </source>
</evidence>
<evidence type="ECO:0000259" key="1">
    <source>
        <dbReference type="Pfam" id="PF13503"/>
    </source>
</evidence>
<feature type="domain" description="DUF4123" evidence="1">
    <location>
        <begin position="21"/>
        <end position="132"/>
    </location>
</feature>
<dbReference type="STRING" id="1215104.GCA_000730585_01407"/>
<protein>
    <recommendedName>
        <fullName evidence="1">DUF4123 domain-containing protein</fullName>
    </recommendedName>
</protein>
<organism evidence="2 3">
    <name type="scientific">Pseudomonas japonica</name>
    <dbReference type="NCBI Taxonomy" id="256466"/>
    <lineage>
        <taxon>Bacteria</taxon>
        <taxon>Pseudomonadati</taxon>
        <taxon>Pseudomonadota</taxon>
        <taxon>Gammaproteobacteria</taxon>
        <taxon>Pseudomonadales</taxon>
        <taxon>Pseudomonadaceae</taxon>
        <taxon>Pseudomonas</taxon>
    </lineage>
</organism>
<reference evidence="3" key="1">
    <citation type="submission" date="2017-06" db="EMBL/GenBank/DDBJ databases">
        <authorList>
            <person name="Varghese N."/>
            <person name="Submissions S."/>
        </authorList>
    </citation>
    <scope>NUCLEOTIDE SEQUENCE [LARGE SCALE GENOMIC DNA]</scope>
    <source>
        <strain evidence="3">DSM 22348</strain>
    </source>
</reference>
<dbReference type="EMBL" id="FZOL01000015">
    <property type="protein sequence ID" value="SNS81842.1"/>
    <property type="molecule type" value="Genomic_DNA"/>
</dbReference>
<dbReference type="AlphaFoldDB" id="A0A239HKK6"/>
<dbReference type="Proteomes" id="UP000198407">
    <property type="component" value="Unassembled WGS sequence"/>
</dbReference>
<gene>
    <name evidence="2" type="ORF">SAMN05444352_115161</name>
</gene>
<name>A0A239HKK6_9PSED</name>
<dbReference type="Pfam" id="PF13503">
    <property type="entry name" value="DUF4123"/>
    <property type="match status" value="1"/>
</dbReference>
<dbReference type="InterPro" id="IPR025391">
    <property type="entry name" value="DUF4123"/>
</dbReference>
<accession>A0A239HKK6</accession>
<evidence type="ECO:0000313" key="3">
    <source>
        <dbReference type="Proteomes" id="UP000198407"/>
    </source>
</evidence>
<sequence>MSLHRQLEAAGVVPRSMATGVYLLVEGAARTELQARLEFHDEPHRMLWLTDAAVILERHAPVLFQAMPGGKLDAWLGERFNDLSLSVIHARLDHDALCRQLRRFSKLEDDNGRYFLRLGDPVSLHLYVASLARAPAEVARFFADGDIESIYFHAPAQGLSRQVQPLFEQAFEHAERDGCLVWLAIEQKEEASCSRA</sequence>
<keyword evidence="3" id="KW-1185">Reference proteome</keyword>